<evidence type="ECO:0000256" key="4">
    <source>
        <dbReference type="ARBA" id="ARBA00022837"/>
    </source>
</evidence>
<dbReference type="SUPFAM" id="SSF53649">
    <property type="entry name" value="Alkaline phosphatase-like"/>
    <property type="match status" value="1"/>
</dbReference>
<accession>A0A4R1RMF8</accession>
<dbReference type="Gene3D" id="3.30.1120.10">
    <property type="match status" value="1"/>
</dbReference>
<feature type="domain" description="Sulfatase N-terminal" evidence="7">
    <location>
        <begin position="28"/>
        <end position="377"/>
    </location>
</feature>
<dbReference type="InterPro" id="IPR017850">
    <property type="entry name" value="Alkaline_phosphatase_core_sf"/>
</dbReference>
<dbReference type="OrthoDB" id="9765065at2"/>
<comment type="caution">
    <text evidence="8">The sequence shown here is derived from an EMBL/GenBank/DDBJ whole genome shotgun (WGS) entry which is preliminary data.</text>
</comment>
<dbReference type="CDD" id="cd16143">
    <property type="entry name" value="ARS_like"/>
    <property type="match status" value="1"/>
</dbReference>
<evidence type="ECO:0000256" key="1">
    <source>
        <dbReference type="ARBA" id="ARBA00008779"/>
    </source>
</evidence>
<protein>
    <submittedName>
        <fullName evidence="8">Arylsulfatase A-like enzyme</fullName>
    </submittedName>
</protein>
<evidence type="ECO:0000256" key="3">
    <source>
        <dbReference type="ARBA" id="ARBA00022801"/>
    </source>
</evidence>
<evidence type="ECO:0000256" key="5">
    <source>
        <dbReference type="SAM" id="MobiDB-lite"/>
    </source>
</evidence>
<keyword evidence="3" id="KW-0378">Hydrolase</keyword>
<dbReference type="GO" id="GO:0004065">
    <property type="term" value="F:arylsulfatase activity"/>
    <property type="evidence" value="ECO:0007669"/>
    <property type="project" value="TreeGrafter"/>
</dbReference>
<feature type="region of interest" description="Disordered" evidence="5">
    <location>
        <begin position="484"/>
        <end position="507"/>
    </location>
</feature>
<dbReference type="Gene3D" id="3.40.720.10">
    <property type="entry name" value="Alkaline Phosphatase, subunit A"/>
    <property type="match status" value="1"/>
</dbReference>
<name>A0A4R1RMF8_9FLAO</name>
<keyword evidence="9" id="KW-1185">Reference proteome</keyword>
<keyword evidence="6" id="KW-0732">Signal</keyword>
<dbReference type="InterPro" id="IPR000917">
    <property type="entry name" value="Sulfatase_N"/>
</dbReference>
<comment type="similarity">
    <text evidence="1">Belongs to the sulfatase family.</text>
</comment>
<feature type="chain" id="PRO_5020351864" evidence="6">
    <location>
        <begin position="20"/>
        <end position="507"/>
    </location>
</feature>
<dbReference type="InterPro" id="IPR024607">
    <property type="entry name" value="Sulfatase_CS"/>
</dbReference>
<dbReference type="Pfam" id="PF00884">
    <property type="entry name" value="Sulfatase"/>
    <property type="match status" value="1"/>
</dbReference>
<keyword evidence="2" id="KW-0479">Metal-binding</keyword>
<evidence type="ECO:0000313" key="9">
    <source>
        <dbReference type="Proteomes" id="UP000295455"/>
    </source>
</evidence>
<reference evidence="8 9" key="1">
    <citation type="submission" date="2019-03" db="EMBL/GenBank/DDBJ databases">
        <title>Genomic Encyclopedia of Type Strains, Phase IV (KMG-IV): sequencing the most valuable type-strain genomes for metagenomic binning, comparative biology and taxonomic classification.</title>
        <authorList>
            <person name="Goeker M."/>
        </authorList>
    </citation>
    <scope>NUCLEOTIDE SEQUENCE [LARGE SCALE GENOMIC DNA]</scope>
    <source>
        <strain evidence="8 9">DSM 18792</strain>
    </source>
</reference>
<dbReference type="PANTHER" id="PTHR42693">
    <property type="entry name" value="ARYLSULFATASE FAMILY MEMBER"/>
    <property type="match status" value="1"/>
</dbReference>
<organism evidence="8 9">
    <name type="scientific">Mariniflexile fucanivorans</name>
    <dbReference type="NCBI Taxonomy" id="264023"/>
    <lineage>
        <taxon>Bacteria</taxon>
        <taxon>Pseudomonadati</taxon>
        <taxon>Bacteroidota</taxon>
        <taxon>Flavobacteriia</taxon>
        <taxon>Flavobacteriales</taxon>
        <taxon>Flavobacteriaceae</taxon>
        <taxon>Mariniflexile</taxon>
    </lineage>
</organism>
<dbReference type="InterPro" id="IPR050738">
    <property type="entry name" value="Sulfatase"/>
</dbReference>
<dbReference type="Proteomes" id="UP000295455">
    <property type="component" value="Unassembled WGS sequence"/>
</dbReference>
<dbReference type="RefSeq" id="WP_132215031.1">
    <property type="nucleotide sequence ID" value="NZ_OX156936.1"/>
</dbReference>
<sequence length="507" mass="55915">MYKSIIAVVVLILSQNILAQKQADTSRPNIIFIFADDMGIGDVSHTTGKAATPHIDRIAAEGIRFTDAHTSSSVCTPSRYSLLTGRYNWRTSLSKGVIHEPTTKPLLKKEETTVASLLKKADYHTAIIGKWHLGIGWELLPDYKKEKWQLGGGWDIDYTKPAITPTSNGFDYFYGIAASLDMPPYAYIENENVTELPSVMNDPKIRSRKGPSAPSFKSGECLQVFAEKSVNYINKRAGEKEPFFLYLPLTSPHTPIVPSEKWRGKSELGPYGDFLMETDWVVGEVLKALDKHHLAENTIVLFSTDNGCSPAAKIPALQKKGHSPSGNLRGNKADIYEGGHRVPFIIRWPEVIEAGTQTDRLTCMTDFIATCSDITGVKLDDASGVDAISFLSTLKNQTKTNREDIVHHSINGSFSIRKGYWKLALCPGSGGWSTPKAGQSPEGSPSVQLFDLSNDIAETMNLQGKYPEKVAELTKLLQSYVDKGRSTPGEIQKNDRGVNIYSEDTPQ</sequence>
<dbReference type="PROSITE" id="PS00523">
    <property type="entry name" value="SULFATASE_1"/>
    <property type="match status" value="1"/>
</dbReference>
<dbReference type="AlphaFoldDB" id="A0A4R1RMF8"/>
<evidence type="ECO:0000256" key="6">
    <source>
        <dbReference type="SAM" id="SignalP"/>
    </source>
</evidence>
<evidence type="ECO:0000313" key="8">
    <source>
        <dbReference type="EMBL" id="TCL67455.1"/>
    </source>
</evidence>
<gene>
    <name evidence="8" type="ORF">EV196_10211</name>
</gene>
<evidence type="ECO:0000259" key="7">
    <source>
        <dbReference type="Pfam" id="PF00884"/>
    </source>
</evidence>
<dbReference type="PANTHER" id="PTHR42693:SF53">
    <property type="entry name" value="ENDO-4-O-SULFATASE"/>
    <property type="match status" value="1"/>
</dbReference>
<feature type="signal peptide" evidence="6">
    <location>
        <begin position="1"/>
        <end position="19"/>
    </location>
</feature>
<keyword evidence="4" id="KW-0106">Calcium</keyword>
<proteinExistence type="inferred from homology"/>
<dbReference type="EMBL" id="SLUP01000002">
    <property type="protein sequence ID" value="TCL67455.1"/>
    <property type="molecule type" value="Genomic_DNA"/>
</dbReference>
<dbReference type="GO" id="GO:0046872">
    <property type="term" value="F:metal ion binding"/>
    <property type="evidence" value="ECO:0007669"/>
    <property type="project" value="UniProtKB-KW"/>
</dbReference>
<evidence type="ECO:0000256" key="2">
    <source>
        <dbReference type="ARBA" id="ARBA00022723"/>
    </source>
</evidence>